<dbReference type="SUPFAM" id="SSF48371">
    <property type="entry name" value="ARM repeat"/>
    <property type="match status" value="1"/>
</dbReference>
<sequence>MEQIPLTFPELSARIEALQHALWQETEDALLLLIGLEDLMVASRTAVKLAVPVLAGTLQHPDVRVQAMSARILAAFGGFARQARPELQRLLDHQDPYLRGCAVLALSQQNQDLAAVHFQRLLEEEDVWGLFVATHALVFLQSEAGPFLEAFRSVLQDPSQVKVGHWQVGQGIELPEKNPIRLLLARLPDLHPSFRELDPQVIPLLQNPDVVDLAARLLKNRPGNQDAVQVLSDHLWNAQAVVLIPVLSALAGLQLPLNGAATARLYELCQHDWPDVRLQAARVLWFCQQEGETSRQVAWSLLDPETHSQDSLLYGHLVPDALLLLQDQGFWQGDLLTWLTSMYQNLFRTPSVGPGDRLVSALWQITHSPELVFADVLRVLRQGNHPDRVLGVLREMGVLALPILLPLQEVLQTEGRLLQFSGPVYHMEQLWEEEQVRADLEHLLEHLQLAKDGNTSGL</sequence>
<evidence type="ECO:0000313" key="2">
    <source>
        <dbReference type="Proteomes" id="UP000632222"/>
    </source>
</evidence>
<dbReference type="EMBL" id="BMOD01000017">
    <property type="protein sequence ID" value="GGJ46765.1"/>
    <property type="molecule type" value="Genomic_DNA"/>
</dbReference>
<reference evidence="2" key="1">
    <citation type="journal article" date="2019" name="Int. J. Syst. Evol. Microbiol.">
        <title>The Global Catalogue of Microorganisms (GCM) 10K type strain sequencing project: providing services to taxonomists for standard genome sequencing and annotation.</title>
        <authorList>
            <consortium name="The Broad Institute Genomics Platform"/>
            <consortium name="The Broad Institute Genome Sequencing Center for Infectious Disease"/>
            <person name="Wu L."/>
            <person name="Ma J."/>
        </authorList>
    </citation>
    <scope>NUCLEOTIDE SEQUENCE [LARGE SCALE GENOMIC DNA]</scope>
    <source>
        <strain evidence="2">JCM 14370</strain>
    </source>
</reference>
<dbReference type="Pfam" id="PF13646">
    <property type="entry name" value="HEAT_2"/>
    <property type="match status" value="1"/>
</dbReference>
<dbReference type="RefSeq" id="WP_189005013.1">
    <property type="nucleotide sequence ID" value="NZ_BMOD01000017.1"/>
</dbReference>
<evidence type="ECO:0008006" key="3">
    <source>
        <dbReference type="Google" id="ProtNLM"/>
    </source>
</evidence>
<dbReference type="Gene3D" id="1.25.10.10">
    <property type="entry name" value="Leucine-rich Repeat Variant"/>
    <property type="match status" value="1"/>
</dbReference>
<dbReference type="Proteomes" id="UP000632222">
    <property type="component" value="Unassembled WGS sequence"/>
</dbReference>
<dbReference type="InterPro" id="IPR011989">
    <property type="entry name" value="ARM-like"/>
</dbReference>
<organism evidence="1 2">
    <name type="scientific">Deinococcus roseus</name>
    <dbReference type="NCBI Taxonomy" id="392414"/>
    <lineage>
        <taxon>Bacteria</taxon>
        <taxon>Thermotogati</taxon>
        <taxon>Deinococcota</taxon>
        <taxon>Deinococci</taxon>
        <taxon>Deinococcales</taxon>
        <taxon>Deinococcaceae</taxon>
        <taxon>Deinococcus</taxon>
    </lineage>
</organism>
<evidence type="ECO:0000313" key="1">
    <source>
        <dbReference type="EMBL" id="GGJ46765.1"/>
    </source>
</evidence>
<dbReference type="InterPro" id="IPR016024">
    <property type="entry name" value="ARM-type_fold"/>
</dbReference>
<keyword evidence="2" id="KW-1185">Reference proteome</keyword>
<comment type="caution">
    <text evidence="1">The sequence shown here is derived from an EMBL/GenBank/DDBJ whole genome shotgun (WGS) entry which is preliminary data.</text>
</comment>
<proteinExistence type="predicted"/>
<gene>
    <name evidence="1" type="ORF">GCM10008938_36160</name>
</gene>
<protein>
    <recommendedName>
        <fullName evidence="3">HEAT repeat domain-containing protein</fullName>
    </recommendedName>
</protein>
<accession>A0ABQ2D6U5</accession>
<name>A0ABQ2D6U5_9DEIO</name>